<feature type="compositionally biased region" description="Basic and acidic residues" evidence="1">
    <location>
        <begin position="864"/>
        <end position="877"/>
    </location>
</feature>
<feature type="compositionally biased region" description="Low complexity" evidence="1">
    <location>
        <begin position="617"/>
        <end position="630"/>
    </location>
</feature>
<feature type="compositionally biased region" description="Polar residues" evidence="1">
    <location>
        <begin position="207"/>
        <end position="224"/>
    </location>
</feature>
<dbReference type="EMBL" id="JAUEDM010000003">
    <property type="protein sequence ID" value="KAK3322558.1"/>
    <property type="molecule type" value="Genomic_DNA"/>
</dbReference>
<feature type="compositionally biased region" description="Polar residues" evidence="1">
    <location>
        <begin position="947"/>
        <end position="966"/>
    </location>
</feature>
<feature type="compositionally biased region" description="Polar residues" evidence="1">
    <location>
        <begin position="347"/>
        <end position="364"/>
    </location>
</feature>
<evidence type="ECO:0008006" key="4">
    <source>
        <dbReference type="Google" id="ProtNLM"/>
    </source>
</evidence>
<feature type="compositionally biased region" description="Low complexity" evidence="1">
    <location>
        <begin position="140"/>
        <end position="152"/>
    </location>
</feature>
<feature type="compositionally biased region" description="Polar residues" evidence="1">
    <location>
        <begin position="438"/>
        <end position="447"/>
    </location>
</feature>
<dbReference type="Proteomes" id="UP001283341">
    <property type="component" value="Unassembled WGS sequence"/>
</dbReference>
<evidence type="ECO:0000313" key="2">
    <source>
        <dbReference type="EMBL" id="KAK3322558.1"/>
    </source>
</evidence>
<accession>A0AAE0ICD4</accession>
<name>A0AAE0ICD4_9PEZI</name>
<evidence type="ECO:0000313" key="3">
    <source>
        <dbReference type="Proteomes" id="UP001283341"/>
    </source>
</evidence>
<feature type="compositionally biased region" description="Basic and acidic residues" evidence="1">
    <location>
        <begin position="448"/>
        <end position="459"/>
    </location>
</feature>
<feature type="compositionally biased region" description="Basic and acidic residues" evidence="1">
    <location>
        <begin position="372"/>
        <end position="390"/>
    </location>
</feature>
<reference evidence="2" key="2">
    <citation type="submission" date="2023-06" db="EMBL/GenBank/DDBJ databases">
        <authorList>
            <consortium name="Lawrence Berkeley National Laboratory"/>
            <person name="Haridas S."/>
            <person name="Hensen N."/>
            <person name="Bonometti L."/>
            <person name="Westerberg I."/>
            <person name="Brannstrom I.O."/>
            <person name="Guillou S."/>
            <person name="Cros-Aarteil S."/>
            <person name="Calhoun S."/>
            <person name="Kuo A."/>
            <person name="Mondo S."/>
            <person name="Pangilinan J."/>
            <person name="Riley R."/>
            <person name="Labutti K."/>
            <person name="Andreopoulos B."/>
            <person name="Lipzen A."/>
            <person name="Chen C."/>
            <person name="Yanf M."/>
            <person name="Daum C."/>
            <person name="Ng V."/>
            <person name="Clum A."/>
            <person name="Steindorff A."/>
            <person name="Ohm R."/>
            <person name="Martin F."/>
            <person name="Silar P."/>
            <person name="Natvig D."/>
            <person name="Lalanne C."/>
            <person name="Gautier V."/>
            <person name="Ament-Velasquez S.L."/>
            <person name="Kruys A."/>
            <person name="Hutchinson M.I."/>
            <person name="Powell A.J."/>
            <person name="Barry K."/>
            <person name="Miller A.N."/>
            <person name="Grigoriev I.V."/>
            <person name="Debuchy R."/>
            <person name="Gladieux P."/>
            <person name="Thoren M.H."/>
            <person name="Johannesson H."/>
        </authorList>
    </citation>
    <scope>NUCLEOTIDE SEQUENCE</scope>
    <source>
        <strain evidence="2">CBS 118394</strain>
    </source>
</reference>
<dbReference type="AlphaFoldDB" id="A0AAE0ICD4"/>
<organism evidence="2 3">
    <name type="scientific">Apodospora peruviana</name>
    <dbReference type="NCBI Taxonomy" id="516989"/>
    <lineage>
        <taxon>Eukaryota</taxon>
        <taxon>Fungi</taxon>
        <taxon>Dikarya</taxon>
        <taxon>Ascomycota</taxon>
        <taxon>Pezizomycotina</taxon>
        <taxon>Sordariomycetes</taxon>
        <taxon>Sordariomycetidae</taxon>
        <taxon>Sordariales</taxon>
        <taxon>Lasiosphaeriaceae</taxon>
        <taxon>Apodospora</taxon>
    </lineage>
</organism>
<feature type="compositionally biased region" description="Basic and acidic residues" evidence="1">
    <location>
        <begin position="116"/>
        <end position="127"/>
    </location>
</feature>
<keyword evidence="3" id="KW-1185">Reference proteome</keyword>
<proteinExistence type="predicted"/>
<feature type="compositionally biased region" description="Polar residues" evidence="1">
    <location>
        <begin position="15"/>
        <end position="25"/>
    </location>
</feature>
<feature type="compositionally biased region" description="Polar residues" evidence="1">
    <location>
        <begin position="32"/>
        <end position="55"/>
    </location>
</feature>
<feature type="compositionally biased region" description="Basic and acidic residues" evidence="1">
    <location>
        <begin position="423"/>
        <end position="437"/>
    </location>
</feature>
<sequence>MTSSSFAAEAGHDPNPNSTAPSYNTAPAHALNISSPDSNNKHNSPNGTGAANTSSVRHENSNSVFHAHRQNHNSSKLPAFRFADLKKDALVLPSLLQHMPPSPVSPNPAPNTADDESPRDAIAHDQTQRISGSLPDSLHQHQNPNNHNNRQNPADKPASFETPPSVPQFLHHPGLTRSRTSTIQPPSATTSSRPSVKRPASFPDSPSLANISHVTVSKASSTATPVAKRRLTTSPTDPAEKSTKEWAQGQRELVLPKTVESAKSDDKRKSRPPVSYRPPTVATASGGGRAVIPPIRSFRSSGSRKSLVLDMHTRRASDDSFGSDITDPNQRDRTLRALEGRGDDDYSQITPPDSADPTTDNENTADIFMNIAREDSARRQMDERGAREDQSAISRVTRSSHRRPLSAAVPIYQATSPPQITRRLSDQRENSRNRKLTESQSAQQITRELNHRATTRERQAPTITAAPEDSGRSQTARTPLRPSPITRQIYFQDASPDGNSPYSRRRPSIPDSNSGYSASRTAQYKNVNPALGQGRAYNSSPLVPKSTDFQKHDAHHAVDTNHGVEGTESSASTTAAPSTVWDELDDLKSRIHRLELTGKIPPTSGAAMSRASDDRPPTATTNATTMSASPKRGSGAGAGTGAGAAQIDVSSTTSSQRESQPILLSALSKTKGLVSSEVFDAIETAATEALALSNMMGAPGQPGPISSGASTVGGGGSITDRQLRRRTDNICRSLTELCIALADEMNQVKKAPQQPQTMREKEAPKGPSALAVPKRQVTMAESTIEKSVTSPRAPTSLEQRRMTMLGAAALPSPRFVGAPLTPLEPTSAGRKSSLLLARTRRAGTEELEEASGRRSSLLLRTRRAGTEEPEIHQEHGRKTSLLLRSRKRMNEEDEDESRRFRAPSRATTEVNSFRAAARDRDLTTQGQTSPPDNSSLGSSALPRRRLVSSSFNPRLVTPSTPTSAGSMQRRFLDRTTPATEREPTNSVAEKLAEDRGQRQFSLSHTAMLNRTGSISNRQRESGIPSLPSLQQNTQQNGGVGGVYR</sequence>
<evidence type="ECO:0000256" key="1">
    <source>
        <dbReference type="SAM" id="MobiDB-lite"/>
    </source>
</evidence>
<feature type="region of interest" description="Disordered" evidence="1">
    <location>
        <begin position="1"/>
        <end position="72"/>
    </location>
</feature>
<protein>
    <recommendedName>
        <fullName evidence="4">LPXTG-motif cell wall anchor domain protein</fullName>
    </recommendedName>
</protein>
<reference evidence="2" key="1">
    <citation type="journal article" date="2023" name="Mol. Phylogenet. Evol.">
        <title>Genome-scale phylogeny and comparative genomics of the fungal order Sordariales.</title>
        <authorList>
            <person name="Hensen N."/>
            <person name="Bonometti L."/>
            <person name="Westerberg I."/>
            <person name="Brannstrom I.O."/>
            <person name="Guillou S."/>
            <person name="Cros-Aarteil S."/>
            <person name="Calhoun S."/>
            <person name="Haridas S."/>
            <person name="Kuo A."/>
            <person name="Mondo S."/>
            <person name="Pangilinan J."/>
            <person name="Riley R."/>
            <person name="LaButti K."/>
            <person name="Andreopoulos B."/>
            <person name="Lipzen A."/>
            <person name="Chen C."/>
            <person name="Yan M."/>
            <person name="Daum C."/>
            <person name="Ng V."/>
            <person name="Clum A."/>
            <person name="Steindorff A."/>
            <person name="Ohm R.A."/>
            <person name="Martin F."/>
            <person name="Silar P."/>
            <person name="Natvig D.O."/>
            <person name="Lalanne C."/>
            <person name="Gautier V."/>
            <person name="Ament-Velasquez S.L."/>
            <person name="Kruys A."/>
            <person name="Hutchinson M.I."/>
            <person name="Powell A.J."/>
            <person name="Barry K."/>
            <person name="Miller A.N."/>
            <person name="Grigoriev I.V."/>
            <person name="Debuchy R."/>
            <person name="Gladieux P."/>
            <person name="Hiltunen Thoren M."/>
            <person name="Johannesson H."/>
        </authorList>
    </citation>
    <scope>NUCLEOTIDE SEQUENCE</scope>
    <source>
        <strain evidence="2">CBS 118394</strain>
    </source>
</reference>
<feature type="compositionally biased region" description="Polar residues" evidence="1">
    <location>
        <begin position="1003"/>
        <end position="1016"/>
    </location>
</feature>
<feature type="compositionally biased region" description="Low complexity" evidence="1">
    <location>
        <begin position="567"/>
        <end position="579"/>
    </location>
</feature>
<feature type="region of interest" description="Disordered" evidence="1">
    <location>
        <begin position="595"/>
        <end position="660"/>
    </location>
</feature>
<feature type="region of interest" description="Disordered" evidence="1">
    <location>
        <begin position="561"/>
        <end position="580"/>
    </location>
</feature>
<feature type="region of interest" description="Disordered" evidence="1">
    <location>
        <begin position="338"/>
        <end position="518"/>
    </location>
</feature>
<feature type="compositionally biased region" description="Polar residues" evidence="1">
    <location>
        <begin position="923"/>
        <end position="938"/>
    </location>
</feature>
<feature type="compositionally biased region" description="Polar residues" evidence="1">
    <location>
        <begin position="648"/>
        <end position="659"/>
    </location>
</feature>
<feature type="region of interest" description="Disordered" evidence="1">
    <location>
        <begin position="93"/>
        <end position="306"/>
    </location>
</feature>
<comment type="caution">
    <text evidence="2">The sequence shown here is derived from an EMBL/GenBank/DDBJ whole genome shotgun (WGS) entry which is preliminary data.</text>
</comment>
<feature type="region of interest" description="Disordered" evidence="1">
    <location>
        <begin position="750"/>
        <end position="769"/>
    </location>
</feature>
<gene>
    <name evidence="2" type="ORF">B0H66DRAFT_474675</name>
</gene>
<feature type="region of interest" description="Disordered" evidence="1">
    <location>
        <begin position="812"/>
        <end position="987"/>
    </location>
</feature>
<feature type="compositionally biased region" description="Pro residues" evidence="1">
    <location>
        <begin position="100"/>
        <end position="109"/>
    </location>
</feature>
<feature type="region of interest" description="Disordered" evidence="1">
    <location>
        <begin position="1003"/>
        <end position="1044"/>
    </location>
</feature>
<feature type="compositionally biased region" description="Polar residues" evidence="1">
    <location>
        <begin position="177"/>
        <end position="194"/>
    </location>
</feature>